<evidence type="ECO:0000313" key="5">
    <source>
        <dbReference type="Proteomes" id="UP001280121"/>
    </source>
</evidence>
<dbReference type="Pfam" id="PF03790">
    <property type="entry name" value="KNOX1"/>
    <property type="match status" value="1"/>
</dbReference>
<evidence type="ECO:0000313" key="4">
    <source>
        <dbReference type="EMBL" id="KAK2635550.1"/>
    </source>
</evidence>
<dbReference type="AlphaFoldDB" id="A0AAD9WMK6"/>
<dbReference type="PANTHER" id="PTHR48268:SF2">
    <property type="entry name" value="PROTEIN KNATM"/>
    <property type="match status" value="1"/>
</dbReference>
<accession>A0AAD9WMK6</accession>
<evidence type="ECO:0000259" key="3">
    <source>
        <dbReference type="SMART" id="SM01255"/>
    </source>
</evidence>
<dbReference type="InterPro" id="IPR053363">
    <property type="entry name" value="Leaf_patterning_domain"/>
</dbReference>
<organism evidence="4 5">
    <name type="scientific">Dipteronia dyeriana</name>
    <dbReference type="NCBI Taxonomy" id="168575"/>
    <lineage>
        <taxon>Eukaryota</taxon>
        <taxon>Viridiplantae</taxon>
        <taxon>Streptophyta</taxon>
        <taxon>Embryophyta</taxon>
        <taxon>Tracheophyta</taxon>
        <taxon>Spermatophyta</taxon>
        <taxon>Magnoliopsida</taxon>
        <taxon>eudicotyledons</taxon>
        <taxon>Gunneridae</taxon>
        <taxon>Pentapetalae</taxon>
        <taxon>rosids</taxon>
        <taxon>malvids</taxon>
        <taxon>Sapindales</taxon>
        <taxon>Sapindaceae</taxon>
        <taxon>Hippocastanoideae</taxon>
        <taxon>Acereae</taxon>
        <taxon>Dipteronia</taxon>
    </lineage>
</organism>
<reference evidence="4" key="1">
    <citation type="journal article" date="2023" name="Plant J.">
        <title>Genome sequences and population genomics provide insights into the demographic history, inbreeding, and mutation load of two 'living fossil' tree species of Dipteronia.</title>
        <authorList>
            <person name="Feng Y."/>
            <person name="Comes H.P."/>
            <person name="Chen J."/>
            <person name="Zhu S."/>
            <person name="Lu R."/>
            <person name="Zhang X."/>
            <person name="Li P."/>
            <person name="Qiu J."/>
            <person name="Olsen K.M."/>
            <person name="Qiu Y."/>
        </authorList>
    </citation>
    <scope>NUCLEOTIDE SEQUENCE</scope>
    <source>
        <strain evidence="4">KIB01</strain>
    </source>
</reference>
<comment type="caution">
    <text evidence="4">The sequence shown here is derived from an EMBL/GenBank/DDBJ whole genome shotgun (WGS) entry which is preliminary data.</text>
</comment>
<dbReference type="GO" id="GO:0003677">
    <property type="term" value="F:DNA binding"/>
    <property type="evidence" value="ECO:0007669"/>
    <property type="project" value="InterPro"/>
</dbReference>
<sequence>MEAAKSIVENGKSREIENVRFEDDVDVDSEDDEENLKRRISSHPLYGLLIETHFNCLKVGLGEIDEAGTRHTENQANLNLQSTINPTCSELDRFMNHQLIDLPVHELESETQRIAQSEHSWPRTFLSSPFEVLPKKSPNALAFDP</sequence>
<protein>
    <recommendedName>
        <fullName evidence="3">KNOX1 domain-containing protein</fullName>
    </recommendedName>
</protein>
<evidence type="ECO:0000256" key="1">
    <source>
        <dbReference type="ARBA" id="ARBA00004123"/>
    </source>
</evidence>
<keyword evidence="5" id="KW-1185">Reference proteome</keyword>
<keyword evidence="2" id="KW-0539">Nucleus</keyword>
<dbReference type="EMBL" id="JANJYI010000009">
    <property type="protein sequence ID" value="KAK2635550.1"/>
    <property type="molecule type" value="Genomic_DNA"/>
</dbReference>
<proteinExistence type="predicted"/>
<dbReference type="Proteomes" id="UP001280121">
    <property type="component" value="Unassembled WGS sequence"/>
</dbReference>
<dbReference type="PANTHER" id="PTHR48268">
    <property type="entry name" value="HOMEOBOX PROTEIN KNOTTED-1-LIKE 6 ISOFORM X1"/>
    <property type="match status" value="1"/>
</dbReference>
<feature type="domain" description="KNOX1" evidence="3">
    <location>
        <begin position="34"/>
        <end position="74"/>
    </location>
</feature>
<gene>
    <name evidence="4" type="ORF">Ddye_030342</name>
</gene>
<dbReference type="InterPro" id="IPR005540">
    <property type="entry name" value="KNOX1"/>
</dbReference>
<name>A0AAD9WMK6_9ROSI</name>
<dbReference type="SMART" id="SM01255">
    <property type="entry name" value="KNOX1"/>
    <property type="match status" value="1"/>
</dbReference>
<evidence type="ECO:0000256" key="2">
    <source>
        <dbReference type="ARBA" id="ARBA00023242"/>
    </source>
</evidence>
<dbReference type="GO" id="GO:0005634">
    <property type="term" value="C:nucleus"/>
    <property type="evidence" value="ECO:0007669"/>
    <property type="project" value="UniProtKB-SubCell"/>
</dbReference>
<comment type="subcellular location">
    <subcellularLocation>
        <location evidence="1">Nucleus</location>
    </subcellularLocation>
</comment>